<dbReference type="Gene3D" id="2.60.40.10">
    <property type="entry name" value="Immunoglobulins"/>
    <property type="match status" value="4"/>
</dbReference>
<evidence type="ECO:0000313" key="3">
    <source>
        <dbReference type="Proteomes" id="UP000184327"/>
    </source>
</evidence>
<evidence type="ECO:0000313" key="2">
    <source>
        <dbReference type="EMBL" id="SHF77110.1"/>
    </source>
</evidence>
<reference evidence="2 3" key="1">
    <citation type="submission" date="2016-11" db="EMBL/GenBank/DDBJ databases">
        <authorList>
            <person name="Jaros S."/>
            <person name="Januszkiewicz K."/>
            <person name="Wedrychowicz H."/>
        </authorList>
    </citation>
    <scope>NUCLEOTIDE SEQUENCE [LARGE SCALE GENOMIC DNA]</scope>
    <source>
        <strain evidence="2 3">DSM 16112</strain>
    </source>
</reference>
<feature type="domain" description="PKD/Chitinase" evidence="1">
    <location>
        <begin position="97"/>
        <end position="191"/>
    </location>
</feature>
<sequence length="405" mass="42325">MKPPDIVTGRYAYIGAYCCLYQVVTLDGSGSISEANRELGYQWTLVKQPGNSFLNGEKEVIATFVPIVVGEYVIGLTVHDGLANSDREEKIITVVDGNIAPVANAGPPQNVATGTRVMLDGSSSTDVNNDTLTYRWSLSRPTGSAAELDNSAAVRPAFVVDSAGEYVASLIVNDGKLDSVVAMVSITAYVENVPPVANAGTAQSVTTGTLVRLDGSGSTDANGDPLTYKWSLAKPSGSSADLNNHQDARPTFTPDIPGKYIASLIVNDGKVESTSVSAEVTVTRSNAAPVASAGRAIEQEIDTVVILDGSASTDADGDSLQFAWTLTTPAGSQAKLSDATAVKPSFNADAVGDYVAQLQVTDAYGALSAKDQVNIRIVKFPPLTGHLIFLKEGVHHVFKTPAVST</sequence>
<dbReference type="RefSeq" id="WP_143164533.1">
    <property type="nucleotide sequence ID" value="NZ_FQUZ01000040.1"/>
</dbReference>
<dbReference type="EMBL" id="FQUZ01000040">
    <property type="protein sequence ID" value="SHF77110.1"/>
    <property type="molecule type" value="Genomic_DNA"/>
</dbReference>
<dbReference type="SUPFAM" id="SSF49299">
    <property type="entry name" value="PKD domain"/>
    <property type="match status" value="3"/>
</dbReference>
<dbReference type="Pfam" id="PF22352">
    <property type="entry name" value="K319L-like_PKD"/>
    <property type="match status" value="2"/>
</dbReference>
<evidence type="ECO:0000259" key="1">
    <source>
        <dbReference type="SMART" id="SM00089"/>
    </source>
</evidence>
<dbReference type="STRING" id="1122156.SAMN02745117_02575"/>
<dbReference type="InterPro" id="IPR035986">
    <property type="entry name" value="PKD_dom_sf"/>
</dbReference>
<dbReference type="AlphaFoldDB" id="A0A1M5ED75"/>
<organism evidence="2 3">
    <name type="scientific">Lampropedia hyalina DSM 16112</name>
    <dbReference type="NCBI Taxonomy" id="1122156"/>
    <lineage>
        <taxon>Bacteria</taxon>
        <taxon>Pseudomonadati</taxon>
        <taxon>Pseudomonadota</taxon>
        <taxon>Betaproteobacteria</taxon>
        <taxon>Burkholderiales</taxon>
        <taxon>Comamonadaceae</taxon>
        <taxon>Lampropedia</taxon>
    </lineage>
</organism>
<proteinExistence type="predicted"/>
<accession>A0A1M5ED75</accession>
<dbReference type="PANTHER" id="PTHR46182">
    <property type="entry name" value="FI19480P1"/>
    <property type="match status" value="1"/>
</dbReference>
<dbReference type="Proteomes" id="UP000184327">
    <property type="component" value="Unassembled WGS sequence"/>
</dbReference>
<protein>
    <recommendedName>
        <fullName evidence="1">PKD/Chitinase domain-containing protein</fullName>
    </recommendedName>
</protein>
<dbReference type="InterPro" id="IPR022409">
    <property type="entry name" value="PKD/Chitinase_dom"/>
</dbReference>
<dbReference type="GO" id="GO:0031410">
    <property type="term" value="C:cytoplasmic vesicle"/>
    <property type="evidence" value="ECO:0007669"/>
    <property type="project" value="TreeGrafter"/>
</dbReference>
<dbReference type="PANTHER" id="PTHR46182:SF2">
    <property type="entry name" value="FI19480P1"/>
    <property type="match status" value="1"/>
</dbReference>
<feature type="domain" description="PKD/Chitinase" evidence="1">
    <location>
        <begin position="196"/>
        <end position="285"/>
    </location>
</feature>
<gene>
    <name evidence="2" type="ORF">SAMN02745117_02575</name>
</gene>
<feature type="domain" description="PKD/Chitinase" evidence="1">
    <location>
        <begin position="290"/>
        <end position="380"/>
    </location>
</feature>
<keyword evidence="3" id="KW-1185">Reference proteome</keyword>
<dbReference type="Pfam" id="PF18911">
    <property type="entry name" value="PKD_4"/>
    <property type="match status" value="2"/>
</dbReference>
<dbReference type="InterPro" id="IPR029865">
    <property type="entry name" value="KIAA0319-like"/>
</dbReference>
<dbReference type="OrthoDB" id="9806238at2"/>
<dbReference type="InterPro" id="IPR000601">
    <property type="entry name" value="PKD_dom"/>
</dbReference>
<dbReference type="InterPro" id="IPR013783">
    <property type="entry name" value="Ig-like_fold"/>
</dbReference>
<dbReference type="GO" id="GO:0016020">
    <property type="term" value="C:membrane"/>
    <property type="evidence" value="ECO:0007669"/>
    <property type="project" value="TreeGrafter"/>
</dbReference>
<dbReference type="CDD" id="cd00146">
    <property type="entry name" value="PKD"/>
    <property type="match status" value="1"/>
</dbReference>
<name>A0A1M5ED75_9BURK</name>
<dbReference type="SMART" id="SM00089">
    <property type="entry name" value="PKD"/>
    <property type="match status" value="3"/>
</dbReference>